<evidence type="ECO:0000313" key="2">
    <source>
        <dbReference type="Proteomes" id="UP000076532"/>
    </source>
</evidence>
<proteinExistence type="predicted"/>
<gene>
    <name evidence="1" type="ORF">FIBSPDRAFT_748962</name>
</gene>
<keyword evidence="2" id="KW-1185">Reference proteome</keyword>
<accession>A0A166F191</accession>
<dbReference type="Proteomes" id="UP000076532">
    <property type="component" value="Unassembled WGS sequence"/>
</dbReference>
<dbReference type="EMBL" id="KV417594">
    <property type="protein sequence ID" value="KZP16327.1"/>
    <property type="molecule type" value="Genomic_DNA"/>
</dbReference>
<dbReference type="AlphaFoldDB" id="A0A166F191"/>
<reference evidence="1 2" key="1">
    <citation type="journal article" date="2016" name="Mol. Biol. Evol.">
        <title>Comparative Genomics of Early-Diverging Mushroom-Forming Fungi Provides Insights into the Origins of Lignocellulose Decay Capabilities.</title>
        <authorList>
            <person name="Nagy L.G."/>
            <person name="Riley R."/>
            <person name="Tritt A."/>
            <person name="Adam C."/>
            <person name="Daum C."/>
            <person name="Floudas D."/>
            <person name="Sun H."/>
            <person name="Yadav J.S."/>
            <person name="Pangilinan J."/>
            <person name="Larsson K.H."/>
            <person name="Matsuura K."/>
            <person name="Barry K."/>
            <person name="Labutti K."/>
            <person name="Kuo R."/>
            <person name="Ohm R.A."/>
            <person name="Bhattacharya S.S."/>
            <person name="Shirouzu T."/>
            <person name="Yoshinaga Y."/>
            <person name="Martin F.M."/>
            <person name="Grigoriev I.V."/>
            <person name="Hibbett D.S."/>
        </authorList>
    </citation>
    <scope>NUCLEOTIDE SEQUENCE [LARGE SCALE GENOMIC DNA]</scope>
    <source>
        <strain evidence="1 2">CBS 109695</strain>
    </source>
</reference>
<evidence type="ECO:0000313" key="1">
    <source>
        <dbReference type="EMBL" id="KZP16327.1"/>
    </source>
</evidence>
<feature type="non-terminal residue" evidence="1">
    <location>
        <position position="1"/>
    </location>
</feature>
<sequence>VAALRQEYAEKLKRRWKKRWRQSPRSRHFGAIDKSAPSTKFLKTIDHYSRKQAAIITQFRTNHTPLNHTLFRIKRAESPACPHCGGITVESIRHFILDCPYYDLPRHQLRRDLGRKAGEIPYLLGEKEGIKAFLRYVHATQRFKG</sequence>
<evidence type="ECO:0008006" key="3">
    <source>
        <dbReference type="Google" id="ProtNLM"/>
    </source>
</evidence>
<organism evidence="1 2">
    <name type="scientific">Athelia psychrophila</name>
    <dbReference type="NCBI Taxonomy" id="1759441"/>
    <lineage>
        <taxon>Eukaryota</taxon>
        <taxon>Fungi</taxon>
        <taxon>Dikarya</taxon>
        <taxon>Basidiomycota</taxon>
        <taxon>Agaricomycotina</taxon>
        <taxon>Agaricomycetes</taxon>
        <taxon>Agaricomycetidae</taxon>
        <taxon>Atheliales</taxon>
        <taxon>Atheliaceae</taxon>
        <taxon>Athelia</taxon>
    </lineage>
</organism>
<dbReference type="OrthoDB" id="3267074at2759"/>
<dbReference type="STRING" id="436010.A0A166F191"/>
<name>A0A166F191_9AGAM</name>
<protein>
    <recommendedName>
        <fullName evidence="3">Reverse transcriptase zinc-binding domain-containing protein</fullName>
    </recommendedName>
</protein>